<sequence length="284" mass="31454">MARTQKGDVEDRMNTTAGRKSEAVRHLPNALDDGVRPEIATSKFLGGPTKDRMLTVGMELQVDQVANSKCQVTVTTISLLLHAVLGLAEIELEFIEDSIAVEECLIDLMDRCGTRPVEWNERGKATVQRFKRRHTCCAVEGAVVPELSPREEHEPTARVLVRETAEELFEATVDDLGLPIRLGMIGGGHGELGTGESEQLTLEVAGEGPIAVANNRTWKTMEADDPSQESISNRTGCVRVRKRQKVGRFREPIDHHQNHRFAIGGRKPVDEIHRNIFPNLGGNR</sequence>
<feature type="region of interest" description="Disordered" evidence="1">
    <location>
        <begin position="1"/>
        <end position="23"/>
    </location>
</feature>
<dbReference type="AlphaFoldDB" id="A0AAV2GL55"/>
<evidence type="ECO:0000313" key="3">
    <source>
        <dbReference type="Proteomes" id="UP001497516"/>
    </source>
</evidence>
<dbReference type="EMBL" id="OZ034822">
    <property type="protein sequence ID" value="CAL1410889.1"/>
    <property type="molecule type" value="Genomic_DNA"/>
</dbReference>
<dbReference type="Proteomes" id="UP001497516">
    <property type="component" value="Chromosome 9"/>
</dbReference>
<gene>
    <name evidence="2" type="ORF">LTRI10_LOCUS50275</name>
</gene>
<reference evidence="2 3" key="1">
    <citation type="submission" date="2024-04" db="EMBL/GenBank/DDBJ databases">
        <authorList>
            <person name="Fracassetti M."/>
        </authorList>
    </citation>
    <scope>NUCLEOTIDE SEQUENCE [LARGE SCALE GENOMIC DNA]</scope>
</reference>
<name>A0AAV2GL55_9ROSI</name>
<protein>
    <submittedName>
        <fullName evidence="2">Uncharacterized protein</fullName>
    </submittedName>
</protein>
<keyword evidence="3" id="KW-1185">Reference proteome</keyword>
<accession>A0AAV2GL55</accession>
<evidence type="ECO:0000313" key="2">
    <source>
        <dbReference type="EMBL" id="CAL1410889.1"/>
    </source>
</evidence>
<organism evidence="2 3">
    <name type="scientific">Linum trigynum</name>
    <dbReference type="NCBI Taxonomy" id="586398"/>
    <lineage>
        <taxon>Eukaryota</taxon>
        <taxon>Viridiplantae</taxon>
        <taxon>Streptophyta</taxon>
        <taxon>Embryophyta</taxon>
        <taxon>Tracheophyta</taxon>
        <taxon>Spermatophyta</taxon>
        <taxon>Magnoliopsida</taxon>
        <taxon>eudicotyledons</taxon>
        <taxon>Gunneridae</taxon>
        <taxon>Pentapetalae</taxon>
        <taxon>rosids</taxon>
        <taxon>fabids</taxon>
        <taxon>Malpighiales</taxon>
        <taxon>Linaceae</taxon>
        <taxon>Linum</taxon>
    </lineage>
</organism>
<proteinExistence type="predicted"/>
<evidence type="ECO:0000256" key="1">
    <source>
        <dbReference type="SAM" id="MobiDB-lite"/>
    </source>
</evidence>